<feature type="domain" description="Mitochondria-eating protein C-terminal" evidence="2">
    <location>
        <begin position="279"/>
        <end position="369"/>
    </location>
</feature>
<name>A0ABY7DRM5_MYAAR</name>
<organism evidence="3 4">
    <name type="scientific">Mya arenaria</name>
    <name type="common">Soft-shell clam</name>
    <dbReference type="NCBI Taxonomy" id="6604"/>
    <lineage>
        <taxon>Eukaryota</taxon>
        <taxon>Metazoa</taxon>
        <taxon>Spiralia</taxon>
        <taxon>Lophotrochozoa</taxon>
        <taxon>Mollusca</taxon>
        <taxon>Bivalvia</taxon>
        <taxon>Autobranchia</taxon>
        <taxon>Heteroconchia</taxon>
        <taxon>Euheterodonta</taxon>
        <taxon>Imparidentia</taxon>
        <taxon>Neoheterodontei</taxon>
        <taxon>Myida</taxon>
        <taxon>Myoidea</taxon>
        <taxon>Myidae</taxon>
        <taxon>Mya</taxon>
    </lineage>
</organism>
<evidence type="ECO:0000259" key="2">
    <source>
        <dbReference type="Pfam" id="PF16026"/>
    </source>
</evidence>
<feature type="compositionally biased region" description="Basic and acidic residues" evidence="1">
    <location>
        <begin position="88"/>
        <end position="103"/>
    </location>
</feature>
<evidence type="ECO:0000313" key="4">
    <source>
        <dbReference type="Proteomes" id="UP001164746"/>
    </source>
</evidence>
<evidence type="ECO:0000313" key="3">
    <source>
        <dbReference type="EMBL" id="WAQ98995.1"/>
    </source>
</evidence>
<sequence>MTSNDKDLRIEARNFCDSLANVFMMKRRDPQTQRLLEKSKGLLEALLKEQRIKADRPVVPPKPRGGTGGGGMGQLWIKLDELKRENEDMRRKMLSKKSEEKQSPGKSQSPGEVIISELHKCKSENETLRSQLEKSQTEVKELERVNLTLQDEFKRTKIAQEVSQDTLEKIRKERSTLESSLVTVKSENDTLKMRLTHSVKPIKRPDPRLVENIQERCRPSTVAHAYTHLESQEWVDAKEALEDAGYDDEVAVTRVLAELLMLDSGYLTCARDSGTLPEELLGAVKENLRHHTEHVDVQPIVQKCKERIAADPKWNQFEGLLSHKSIERYVAQCARVTWQMVAQHVPMWLCTDDTVFDEETHKLWWSCEKSEDASIKLTTKL</sequence>
<gene>
    <name evidence="3" type="ORF">MAR_023368</name>
</gene>
<protein>
    <recommendedName>
        <fullName evidence="2">Mitochondria-eating protein C-terminal domain-containing protein</fullName>
    </recommendedName>
</protein>
<feature type="region of interest" description="Disordered" evidence="1">
    <location>
        <begin position="88"/>
        <end position="112"/>
    </location>
</feature>
<dbReference type="Pfam" id="PF16026">
    <property type="entry name" value="MIEAP"/>
    <property type="match status" value="1"/>
</dbReference>
<proteinExistence type="predicted"/>
<keyword evidence="4" id="KW-1185">Reference proteome</keyword>
<dbReference type="Proteomes" id="UP001164746">
    <property type="component" value="Chromosome 3"/>
</dbReference>
<evidence type="ECO:0000256" key="1">
    <source>
        <dbReference type="SAM" id="MobiDB-lite"/>
    </source>
</evidence>
<accession>A0ABY7DRM5</accession>
<dbReference type="InterPro" id="IPR031981">
    <property type="entry name" value="MIEAP_C"/>
</dbReference>
<dbReference type="EMBL" id="CP111014">
    <property type="protein sequence ID" value="WAQ98995.1"/>
    <property type="molecule type" value="Genomic_DNA"/>
</dbReference>
<reference evidence="3" key="1">
    <citation type="submission" date="2022-11" db="EMBL/GenBank/DDBJ databases">
        <title>Centuries of genome instability and evolution in soft-shell clam transmissible cancer (bioRxiv).</title>
        <authorList>
            <person name="Hart S.F.M."/>
            <person name="Yonemitsu M.A."/>
            <person name="Giersch R.M."/>
            <person name="Beal B.F."/>
            <person name="Arriagada G."/>
            <person name="Davis B.W."/>
            <person name="Ostrander E.A."/>
            <person name="Goff S.P."/>
            <person name="Metzger M.J."/>
        </authorList>
    </citation>
    <scope>NUCLEOTIDE SEQUENCE</scope>
    <source>
        <strain evidence="3">MELC-2E11</strain>
        <tissue evidence="3">Siphon/mantle</tissue>
    </source>
</reference>